<accession>X1C5S9</accession>
<comment type="subcellular location">
    <subcellularLocation>
        <location evidence="1">Membrane</location>
        <topology evidence="1">Multi-pass membrane protein</topology>
    </subcellularLocation>
</comment>
<dbReference type="Gene3D" id="1.10.3720.10">
    <property type="entry name" value="MetI-like"/>
    <property type="match status" value="1"/>
</dbReference>
<dbReference type="InterPro" id="IPR000515">
    <property type="entry name" value="MetI-like"/>
</dbReference>
<evidence type="ECO:0000313" key="7">
    <source>
        <dbReference type="EMBL" id="GAH03421.1"/>
    </source>
</evidence>
<comment type="caution">
    <text evidence="7">The sequence shown here is derived from an EMBL/GenBank/DDBJ whole genome shotgun (WGS) entry which is preliminary data.</text>
</comment>
<feature type="transmembrane region" description="Helical" evidence="5">
    <location>
        <begin position="57"/>
        <end position="79"/>
    </location>
</feature>
<evidence type="ECO:0000256" key="4">
    <source>
        <dbReference type="ARBA" id="ARBA00023136"/>
    </source>
</evidence>
<dbReference type="GO" id="GO:0055085">
    <property type="term" value="P:transmembrane transport"/>
    <property type="evidence" value="ECO:0007669"/>
    <property type="project" value="InterPro"/>
</dbReference>
<organism evidence="7">
    <name type="scientific">marine sediment metagenome</name>
    <dbReference type="NCBI Taxonomy" id="412755"/>
    <lineage>
        <taxon>unclassified sequences</taxon>
        <taxon>metagenomes</taxon>
        <taxon>ecological metagenomes</taxon>
    </lineage>
</organism>
<keyword evidence="2 5" id="KW-0812">Transmembrane</keyword>
<dbReference type="SUPFAM" id="SSF161098">
    <property type="entry name" value="MetI-like"/>
    <property type="match status" value="1"/>
</dbReference>
<dbReference type="PANTHER" id="PTHR43496:SF1">
    <property type="entry name" value="POLYGALACTURONAN_RHAMNOGALACTURONAN TRANSPORT SYSTEM PERMEASE PROTEIN YTEP"/>
    <property type="match status" value="1"/>
</dbReference>
<evidence type="ECO:0000256" key="3">
    <source>
        <dbReference type="ARBA" id="ARBA00022989"/>
    </source>
</evidence>
<evidence type="ECO:0000256" key="5">
    <source>
        <dbReference type="SAM" id="Phobius"/>
    </source>
</evidence>
<dbReference type="AlphaFoldDB" id="X1C5S9"/>
<dbReference type="InterPro" id="IPR035906">
    <property type="entry name" value="MetI-like_sf"/>
</dbReference>
<evidence type="ECO:0000256" key="1">
    <source>
        <dbReference type="ARBA" id="ARBA00004141"/>
    </source>
</evidence>
<feature type="transmembrane region" description="Helical" evidence="5">
    <location>
        <begin position="23"/>
        <end position="45"/>
    </location>
</feature>
<keyword evidence="3 5" id="KW-1133">Transmembrane helix</keyword>
<name>X1C5S9_9ZZZZ</name>
<proteinExistence type="predicted"/>
<feature type="domain" description="ABC transmembrane type-1" evidence="6">
    <location>
        <begin position="19"/>
        <end position="128"/>
    </location>
</feature>
<evidence type="ECO:0000259" key="6">
    <source>
        <dbReference type="PROSITE" id="PS50928"/>
    </source>
</evidence>
<feature type="non-terminal residue" evidence="7">
    <location>
        <position position="1"/>
    </location>
</feature>
<evidence type="ECO:0000256" key="2">
    <source>
        <dbReference type="ARBA" id="ARBA00022692"/>
    </source>
</evidence>
<protein>
    <recommendedName>
        <fullName evidence="6">ABC transmembrane type-1 domain-containing protein</fullName>
    </recommendedName>
</protein>
<dbReference type="GO" id="GO:0016020">
    <property type="term" value="C:membrane"/>
    <property type="evidence" value="ECO:0007669"/>
    <property type="project" value="UniProtKB-SubCell"/>
</dbReference>
<gene>
    <name evidence="7" type="ORF">S01H4_39963</name>
</gene>
<dbReference type="PROSITE" id="PS50928">
    <property type="entry name" value="ABC_TM1"/>
    <property type="match status" value="1"/>
</dbReference>
<keyword evidence="4 5" id="KW-0472">Membrane</keyword>
<dbReference type="PANTHER" id="PTHR43496">
    <property type="entry name" value="PROTEIN LPLB"/>
    <property type="match status" value="1"/>
</dbReference>
<reference evidence="7" key="1">
    <citation type="journal article" date="2014" name="Front. Microbiol.">
        <title>High frequency of phylogenetically diverse reductive dehalogenase-homologous genes in deep subseafloor sedimentary metagenomes.</title>
        <authorList>
            <person name="Kawai M."/>
            <person name="Futagami T."/>
            <person name="Toyoda A."/>
            <person name="Takaki Y."/>
            <person name="Nishi S."/>
            <person name="Hori S."/>
            <person name="Arai W."/>
            <person name="Tsubouchi T."/>
            <person name="Morono Y."/>
            <person name="Uchiyama I."/>
            <person name="Ito T."/>
            <person name="Fujiyama A."/>
            <person name="Inagaki F."/>
            <person name="Takami H."/>
        </authorList>
    </citation>
    <scope>NUCLEOTIDE SEQUENCE</scope>
    <source>
        <strain evidence="7">Expedition CK06-06</strain>
    </source>
</reference>
<dbReference type="EMBL" id="BART01021717">
    <property type="protein sequence ID" value="GAH03421.1"/>
    <property type="molecule type" value="Genomic_DNA"/>
</dbReference>
<sequence>VGLANYAEYFGTPALLYSIQNSLTISLITMVFTVSIAFVLAYALHRSCMPFKGFFKVVMLVPILVPSLLPGIALVYLFGRQGLIPELLFGHEIYGPIGIVIAEVFYTLPHALIIIMTAFLEILETTQG</sequence>
<feature type="transmembrane region" description="Helical" evidence="5">
    <location>
        <begin position="99"/>
        <end position="123"/>
    </location>
</feature>